<evidence type="ECO:0000259" key="4">
    <source>
        <dbReference type="PROSITE" id="PS50923"/>
    </source>
</evidence>
<keyword evidence="1" id="KW-0677">Repeat</keyword>
<protein>
    <submittedName>
        <fullName evidence="5">DAF factor</fullName>
    </submittedName>
</protein>
<comment type="caution">
    <text evidence="5">The sequence shown here is derived from an EMBL/GenBank/DDBJ whole genome shotgun (WGS) entry which is preliminary data.</text>
</comment>
<comment type="caution">
    <text evidence="3">Lacks conserved residue(s) required for the propagation of feature annotation.</text>
</comment>
<dbReference type="InterPro" id="IPR000436">
    <property type="entry name" value="Sushi_SCR_CCP_dom"/>
</dbReference>
<gene>
    <name evidence="5" type="primary">Cd55_5</name>
    <name evidence="5" type="ORF">ATLROG_R01346</name>
</gene>
<keyword evidence="6" id="KW-1185">Reference proteome</keyword>
<dbReference type="Gene3D" id="2.10.70.10">
    <property type="entry name" value="Complement Module, domain 1"/>
    <property type="match status" value="2"/>
</dbReference>
<evidence type="ECO:0000313" key="5">
    <source>
        <dbReference type="EMBL" id="NXV77006.1"/>
    </source>
</evidence>
<dbReference type="PROSITE" id="PS50923">
    <property type="entry name" value="SUSHI"/>
    <property type="match status" value="1"/>
</dbReference>
<dbReference type="EMBL" id="VZUJ01079109">
    <property type="protein sequence ID" value="NXV77006.1"/>
    <property type="molecule type" value="Genomic_DNA"/>
</dbReference>
<evidence type="ECO:0000256" key="1">
    <source>
        <dbReference type="ARBA" id="ARBA00022737"/>
    </source>
</evidence>
<keyword evidence="2" id="KW-1015">Disulfide bond</keyword>
<organism evidence="5 6">
    <name type="scientific">Atlantisia rogersi</name>
    <name type="common">Inaccessible Island rail</name>
    <dbReference type="NCBI Taxonomy" id="2478892"/>
    <lineage>
        <taxon>Eukaryota</taxon>
        <taxon>Metazoa</taxon>
        <taxon>Chordata</taxon>
        <taxon>Craniata</taxon>
        <taxon>Vertebrata</taxon>
        <taxon>Euteleostomi</taxon>
        <taxon>Archelosauria</taxon>
        <taxon>Archosauria</taxon>
        <taxon>Dinosauria</taxon>
        <taxon>Saurischia</taxon>
        <taxon>Theropoda</taxon>
        <taxon>Coelurosauria</taxon>
        <taxon>Aves</taxon>
        <taxon>Neognathae</taxon>
        <taxon>Neoaves</taxon>
        <taxon>Gruiformes</taxon>
        <taxon>Rallidae</taxon>
        <taxon>Atlantisia</taxon>
    </lineage>
</organism>
<dbReference type="InterPro" id="IPR051277">
    <property type="entry name" value="SEZ6_CSMD_C4BPB_Regulators"/>
</dbReference>
<sequence>CGQPPRFVFAEPPASLQESYAVGATVTYKCRPGYTIAPGKSPRLTCLSNSQWLSDPDFCIGRSCSPPDIPNGRFHYTTDLLFGATVDFTCDTG</sequence>
<dbReference type="Proteomes" id="UP000518911">
    <property type="component" value="Unassembled WGS sequence"/>
</dbReference>
<dbReference type="OrthoDB" id="6127264at2759"/>
<name>A0A7L3WKF2_9GRUI</name>
<feature type="non-terminal residue" evidence="5">
    <location>
        <position position="1"/>
    </location>
</feature>
<feature type="domain" description="Sushi" evidence="4">
    <location>
        <begin position="1"/>
        <end position="61"/>
    </location>
</feature>
<evidence type="ECO:0000313" key="6">
    <source>
        <dbReference type="Proteomes" id="UP000518911"/>
    </source>
</evidence>
<dbReference type="InterPro" id="IPR035976">
    <property type="entry name" value="Sushi/SCR/CCP_sf"/>
</dbReference>
<evidence type="ECO:0000256" key="2">
    <source>
        <dbReference type="ARBA" id="ARBA00023157"/>
    </source>
</evidence>
<keyword evidence="3" id="KW-0768">Sushi</keyword>
<evidence type="ECO:0000256" key="3">
    <source>
        <dbReference type="PROSITE-ProRule" id="PRU00302"/>
    </source>
</evidence>
<dbReference type="Pfam" id="PF00084">
    <property type="entry name" value="Sushi"/>
    <property type="match status" value="2"/>
</dbReference>
<dbReference type="CDD" id="cd00033">
    <property type="entry name" value="CCP"/>
    <property type="match status" value="1"/>
</dbReference>
<accession>A0A7L3WKF2</accession>
<dbReference type="SMART" id="SM00032">
    <property type="entry name" value="CCP"/>
    <property type="match status" value="1"/>
</dbReference>
<dbReference type="SUPFAM" id="SSF57535">
    <property type="entry name" value="Complement control module/SCR domain"/>
    <property type="match status" value="2"/>
</dbReference>
<feature type="non-terminal residue" evidence="5">
    <location>
        <position position="93"/>
    </location>
</feature>
<dbReference type="PANTHER" id="PTHR45656">
    <property type="entry name" value="PROTEIN CBR-CLEC-78"/>
    <property type="match status" value="1"/>
</dbReference>
<dbReference type="PANTHER" id="PTHR45656:SF15">
    <property type="entry name" value="SUSHI DOMAIN-CONTAINING PROTEIN"/>
    <property type="match status" value="1"/>
</dbReference>
<proteinExistence type="predicted"/>
<dbReference type="AlphaFoldDB" id="A0A7L3WKF2"/>
<reference evidence="5 6" key="1">
    <citation type="submission" date="2019-09" db="EMBL/GenBank/DDBJ databases">
        <title>Bird 10,000 Genomes (B10K) Project - Family phase.</title>
        <authorList>
            <person name="Zhang G."/>
        </authorList>
    </citation>
    <scope>NUCLEOTIDE SEQUENCE [LARGE SCALE GENOMIC DNA]</scope>
    <source>
        <strain evidence="5">OUT-0055</strain>
        <tissue evidence="5">Blood</tissue>
    </source>
</reference>